<sequence>MGGSSGAYLIVDRRVSTDAPIGASPPQHLGTVSKVGDLNTAARLLQHLATPSIPLRRHRADVELPPPETSNRLISIYFARLHPFHPFVHKAAFLRCLRDRRRPPLLLLNAIYAIAARWANDPSLYAEPGKPLTAGQIFFDRARTLLDDEYDRSELTTVQALILMSFYQHGCSQEMSAWLLAGMAFRMAHDLGLHRDCERWDLDRMDHVEKETRRRVWWACFVVDSMISAALGRPLAIDERDIDAQLPRIEEDEEADLDEEEATAATLIKLSELVAKVLRNVYGPRAARNNLYEVTSRMDVELGIWVARLPPPYRYREEDFTYSSTTISPFAGMLHILSDVLRILLHRPMIALPPMPLSAITSSMVGGWNSFRICCDAAQRITRIADCLRVGGYLRCHGIVFIVYAVFQASIVHLNNATAPDEAIRRPARGHLALSLRALDEVQKDWLSAKQCRAILVDLMDARGIQLTDADYG</sequence>
<dbReference type="Pfam" id="PF04082">
    <property type="entry name" value="Fungal_trans"/>
    <property type="match status" value="1"/>
</dbReference>
<feature type="non-terminal residue" evidence="8">
    <location>
        <position position="473"/>
    </location>
</feature>
<dbReference type="EMBL" id="KZ992636">
    <property type="protein sequence ID" value="RKP08109.1"/>
    <property type="molecule type" value="Genomic_DNA"/>
</dbReference>
<evidence type="ECO:0000259" key="7">
    <source>
        <dbReference type="SMART" id="SM00906"/>
    </source>
</evidence>
<dbReference type="GO" id="GO:0006351">
    <property type="term" value="P:DNA-templated transcription"/>
    <property type="evidence" value="ECO:0007669"/>
    <property type="project" value="InterPro"/>
</dbReference>
<dbReference type="AlphaFoldDB" id="A0A4V1IWM8"/>
<evidence type="ECO:0000313" key="8">
    <source>
        <dbReference type="EMBL" id="RKP08109.1"/>
    </source>
</evidence>
<evidence type="ECO:0000256" key="6">
    <source>
        <dbReference type="ARBA" id="ARBA00023242"/>
    </source>
</evidence>
<dbReference type="InterPro" id="IPR007219">
    <property type="entry name" value="XnlR_reg_dom"/>
</dbReference>
<keyword evidence="5" id="KW-0804">Transcription</keyword>
<dbReference type="GO" id="GO:0003677">
    <property type="term" value="F:DNA binding"/>
    <property type="evidence" value="ECO:0007669"/>
    <property type="project" value="UniProtKB-KW"/>
</dbReference>
<gene>
    <name evidence="8" type="ORF">THASP1DRAFT_16103</name>
</gene>
<keyword evidence="3" id="KW-0805">Transcription regulation</keyword>
<keyword evidence="1" id="KW-0479">Metal-binding</keyword>
<proteinExistence type="predicted"/>
<dbReference type="STRING" id="78915.A0A4V1IWM8"/>
<dbReference type="PANTHER" id="PTHR31313:SF78">
    <property type="entry name" value="TRANSCRIPTION FACTOR DOMAIN-CONTAINING PROTEIN"/>
    <property type="match status" value="1"/>
</dbReference>
<keyword evidence="9" id="KW-1185">Reference proteome</keyword>
<reference evidence="9" key="1">
    <citation type="journal article" date="2018" name="Nat. Microbiol.">
        <title>Leveraging single-cell genomics to expand the fungal tree of life.</title>
        <authorList>
            <person name="Ahrendt S.R."/>
            <person name="Quandt C.A."/>
            <person name="Ciobanu D."/>
            <person name="Clum A."/>
            <person name="Salamov A."/>
            <person name="Andreopoulos B."/>
            <person name="Cheng J.F."/>
            <person name="Woyke T."/>
            <person name="Pelin A."/>
            <person name="Henrissat B."/>
            <person name="Reynolds N.K."/>
            <person name="Benny G.L."/>
            <person name="Smith M.E."/>
            <person name="James T.Y."/>
            <person name="Grigoriev I.V."/>
        </authorList>
    </citation>
    <scope>NUCLEOTIDE SEQUENCE [LARGE SCALE GENOMIC DNA]</scope>
    <source>
        <strain evidence="9">RSA 1356</strain>
    </source>
</reference>
<accession>A0A4V1IWM8</accession>
<evidence type="ECO:0000256" key="5">
    <source>
        <dbReference type="ARBA" id="ARBA00023163"/>
    </source>
</evidence>
<dbReference type="GO" id="GO:0008270">
    <property type="term" value="F:zinc ion binding"/>
    <property type="evidence" value="ECO:0007669"/>
    <property type="project" value="InterPro"/>
</dbReference>
<evidence type="ECO:0000256" key="2">
    <source>
        <dbReference type="ARBA" id="ARBA00022833"/>
    </source>
</evidence>
<dbReference type="CDD" id="cd12148">
    <property type="entry name" value="fungal_TF_MHR"/>
    <property type="match status" value="1"/>
</dbReference>
<feature type="domain" description="Xylanolytic transcriptional activator regulatory" evidence="7">
    <location>
        <begin position="177"/>
        <end position="253"/>
    </location>
</feature>
<dbReference type="OrthoDB" id="39175at2759"/>
<keyword evidence="4" id="KW-0238">DNA-binding</keyword>
<dbReference type="PANTHER" id="PTHR31313">
    <property type="entry name" value="TY1 ENHANCER ACTIVATOR"/>
    <property type="match status" value="1"/>
</dbReference>
<dbReference type="SMART" id="SM00906">
    <property type="entry name" value="Fungal_trans"/>
    <property type="match status" value="1"/>
</dbReference>
<dbReference type="Proteomes" id="UP000271241">
    <property type="component" value="Unassembled WGS sequence"/>
</dbReference>
<evidence type="ECO:0000256" key="1">
    <source>
        <dbReference type="ARBA" id="ARBA00022723"/>
    </source>
</evidence>
<name>A0A4V1IWM8_9FUNG</name>
<protein>
    <submittedName>
        <fullName evidence="8">Fungal-specific transcription factor domain-containing protein</fullName>
    </submittedName>
</protein>
<evidence type="ECO:0000313" key="9">
    <source>
        <dbReference type="Proteomes" id="UP000271241"/>
    </source>
</evidence>
<keyword evidence="2" id="KW-0862">Zinc</keyword>
<evidence type="ECO:0000256" key="4">
    <source>
        <dbReference type="ARBA" id="ARBA00023125"/>
    </source>
</evidence>
<keyword evidence="6" id="KW-0539">Nucleus</keyword>
<evidence type="ECO:0000256" key="3">
    <source>
        <dbReference type="ARBA" id="ARBA00023015"/>
    </source>
</evidence>
<organism evidence="8 9">
    <name type="scientific">Thamnocephalis sphaerospora</name>
    <dbReference type="NCBI Taxonomy" id="78915"/>
    <lineage>
        <taxon>Eukaryota</taxon>
        <taxon>Fungi</taxon>
        <taxon>Fungi incertae sedis</taxon>
        <taxon>Zoopagomycota</taxon>
        <taxon>Zoopagomycotina</taxon>
        <taxon>Zoopagomycetes</taxon>
        <taxon>Zoopagales</taxon>
        <taxon>Sigmoideomycetaceae</taxon>
        <taxon>Thamnocephalis</taxon>
    </lineage>
</organism>
<dbReference type="InterPro" id="IPR051615">
    <property type="entry name" value="Transcr_Regulatory_Elem"/>
</dbReference>